<reference evidence="3" key="1">
    <citation type="journal article" date="2021" name="Antonie Van Leeuwenhoek">
        <title>Draft genome and description of Waterburya agarophytonicola gen. nov. sp. nov. (Pleurocapsales, Cyanobacteria): a seaweed symbiont.</title>
        <authorList>
            <person name="Bonthond G."/>
            <person name="Shalygin S."/>
            <person name="Bayer T."/>
            <person name="Weinberger F."/>
        </authorList>
    </citation>
    <scope>NUCLEOTIDE SEQUENCE</scope>
    <source>
        <strain evidence="3">KI4</strain>
    </source>
</reference>
<dbReference type="GO" id="GO:0006046">
    <property type="term" value="P:N-acetylglucosamine catabolic process"/>
    <property type="evidence" value="ECO:0007669"/>
    <property type="project" value="TreeGrafter"/>
</dbReference>
<dbReference type="Proteomes" id="UP000729733">
    <property type="component" value="Unassembled WGS sequence"/>
</dbReference>
<dbReference type="GO" id="GO:0019262">
    <property type="term" value="P:N-acetylneuraminate catabolic process"/>
    <property type="evidence" value="ECO:0007669"/>
    <property type="project" value="TreeGrafter"/>
</dbReference>
<comment type="caution">
    <text evidence="3">The sequence shown here is derived from an EMBL/GenBank/DDBJ whole genome shotgun (WGS) entry which is preliminary data.</text>
</comment>
<keyword evidence="4" id="KW-1185">Reference proteome</keyword>
<dbReference type="GO" id="GO:0042802">
    <property type="term" value="F:identical protein binding"/>
    <property type="evidence" value="ECO:0007669"/>
    <property type="project" value="TreeGrafter"/>
</dbReference>
<accession>A0A964FG16</accession>
<dbReference type="EMBL" id="JADWDC010000027">
    <property type="protein sequence ID" value="MCC0177687.1"/>
    <property type="molecule type" value="Genomic_DNA"/>
</dbReference>
<dbReference type="Pfam" id="PF01182">
    <property type="entry name" value="Glucosamine_iso"/>
    <property type="match status" value="1"/>
</dbReference>
<sequence>MLDPTLISPPDTQVVQVDELTVRITNSTAELTQDASALAIEYLQSLLTQQETASIILATGNSQLQFLDAIARNKDLDWSRIIVFHLDEYLGIKADHSGSFRYYLHHKVEKRVKPRIFHYINGDAAEPLQECDRYSKLLQQQAIDLCLLGIGDNGHLAFNEPNLANFKDKEVVKLIKLETKTRQQQVNGGYFPHLEAVPNYAYTLTIPTICAANKIFCLAGGKHKAEITKKTLENAIAPNFPATILRQQPQATLFCTGKNPIELARYYQN</sequence>
<evidence type="ECO:0000256" key="1">
    <source>
        <dbReference type="ARBA" id="ARBA00023277"/>
    </source>
</evidence>
<dbReference type="InterPro" id="IPR037171">
    <property type="entry name" value="NagB/RpiA_transferase-like"/>
</dbReference>
<dbReference type="InterPro" id="IPR006148">
    <property type="entry name" value="Glc/Gal-6P_isomerase"/>
</dbReference>
<dbReference type="PANTHER" id="PTHR11280">
    <property type="entry name" value="GLUCOSAMINE-6-PHOSPHATE ISOMERASE"/>
    <property type="match status" value="1"/>
</dbReference>
<keyword evidence="1" id="KW-0119">Carbohydrate metabolism</keyword>
<dbReference type="AlphaFoldDB" id="A0A964FG16"/>
<dbReference type="GO" id="GO:0005975">
    <property type="term" value="P:carbohydrate metabolic process"/>
    <property type="evidence" value="ECO:0007669"/>
    <property type="project" value="InterPro"/>
</dbReference>
<evidence type="ECO:0000259" key="2">
    <source>
        <dbReference type="Pfam" id="PF01182"/>
    </source>
</evidence>
<dbReference type="Gene3D" id="3.40.50.1360">
    <property type="match status" value="1"/>
</dbReference>
<feature type="domain" description="Glucosamine/galactosamine-6-phosphate isomerase" evidence="2">
    <location>
        <begin position="27"/>
        <end position="249"/>
    </location>
</feature>
<evidence type="ECO:0000313" key="4">
    <source>
        <dbReference type="Proteomes" id="UP000729733"/>
    </source>
</evidence>
<dbReference type="GO" id="GO:0005737">
    <property type="term" value="C:cytoplasm"/>
    <property type="evidence" value="ECO:0007669"/>
    <property type="project" value="TreeGrafter"/>
</dbReference>
<dbReference type="CDD" id="cd01399">
    <property type="entry name" value="GlcN6P_deaminase"/>
    <property type="match status" value="1"/>
</dbReference>
<dbReference type="PANTHER" id="PTHR11280:SF6">
    <property type="entry name" value="GLUCOSAMINE-6-PHOSPHATE ISOMERASE NAGB"/>
    <property type="match status" value="1"/>
</dbReference>
<proteinExistence type="predicted"/>
<dbReference type="SUPFAM" id="SSF100950">
    <property type="entry name" value="NagB/RpiA/CoA transferase-like"/>
    <property type="match status" value="1"/>
</dbReference>
<dbReference type="GO" id="GO:0004342">
    <property type="term" value="F:glucosamine-6-phosphate deaminase activity"/>
    <property type="evidence" value="ECO:0007669"/>
    <property type="project" value="InterPro"/>
</dbReference>
<name>A0A964FG16_9CYAN</name>
<dbReference type="InterPro" id="IPR004547">
    <property type="entry name" value="Glucosamine6P_isomerase"/>
</dbReference>
<evidence type="ECO:0000313" key="3">
    <source>
        <dbReference type="EMBL" id="MCC0177687.1"/>
    </source>
</evidence>
<protein>
    <submittedName>
        <fullName evidence="3">Glucosamine-6-phosphate deaminase</fullName>
    </submittedName>
</protein>
<gene>
    <name evidence="3" type="ORF">I4641_11925</name>
</gene>
<dbReference type="RefSeq" id="WP_229640752.1">
    <property type="nucleotide sequence ID" value="NZ_JADWDC010000027.1"/>
</dbReference>
<dbReference type="GO" id="GO:0006043">
    <property type="term" value="P:glucosamine catabolic process"/>
    <property type="evidence" value="ECO:0007669"/>
    <property type="project" value="TreeGrafter"/>
</dbReference>
<organism evidence="3 4">
    <name type="scientific">Waterburya agarophytonicola KI4</name>
    <dbReference type="NCBI Taxonomy" id="2874699"/>
    <lineage>
        <taxon>Bacteria</taxon>
        <taxon>Bacillati</taxon>
        <taxon>Cyanobacteriota</taxon>
        <taxon>Cyanophyceae</taxon>
        <taxon>Pleurocapsales</taxon>
        <taxon>Hyellaceae</taxon>
        <taxon>Waterburya</taxon>
        <taxon>Waterburya agarophytonicola</taxon>
    </lineage>
</organism>